<accession>A0ABR3CE18</accession>
<keyword evidence="2" id="KW-0812">Transmembrane</keyword>
<keyword evidence="2" id="KW-1133">Transmembrane helix</keyword>
<evidence type="ECO:0000313" key="3">
    <source>
        <dbReference type="EMBL" id="KAL0258873.1"/>
    </source>
</evidence>
<dbReference type="EMBL" id="JAJVCZ030000006">
    <property type="protein sequence ID" value="KAL0258873.1"/>
    <property type="molecule type" value="Genomic_DNA"/>
</dbReference>
<reference evidence="3 4" key="1">
    <citation type="submission" date="2024-02" db="EMBL/GenBank/DDBJ databases">
        <title>De novo assembly and annotation of 12 fungi associated with fruit tree decline syndrome in Ontario, Canada.</title>
        <authorList>
            <person name="Sulman M."/>
            <person name="Ellouze W."/>
            <person name="Ilyukhin E."/>
        </authorList>
    </citation>
    <scope>NUCLEOTIDE SEQUENCE [LARGE SCALE GENOMIC DNA]</scope>
    <source>
        <strain evidence="3 4">FDS-637</strain>
    </source>
</reference>
<organism evidence="3 4">
    <name type="scientific">Diplodia seriata</name>
    <dbReference type="NCBI Taxonomy" id="420778"/>
    <lineage>
        <taxon>Eukaryota</taxon>
        <taxon>Fungi</taxon>
        <taxon>Dikarya</taxon>
        <taxon>Ascomycota</taxon>
        <taxon>Pezizomycotina</taxon>
        <taxon>Dothideomycetes</taxon>
        <taxon>Dothideomycetes incertae sedis</taxon>
        <taxon>Botryosphaeriales</taxon>
        <taxon>Botryosphaeriaceae</taxon>
        <taxon>Diplodia</taxon>
    </lineage>
</organism>
<evidence type="ECO:0000256" key="1">
    <source>
        <dbReference type="SAM" id="MobiDB-lite"/>
    </source>
</evidence>
<dbReference type="RefSeq" id="XP_066631902.1">
    <property type="nucleotide sequence ID" value="XM_066777807.1"/>
</dbReference>
<name>A0ABR3CE18_9PEZI</name>
<dbReference type="GeneID" id="92010462"/>
<evidence type="ECO:0000313" key="4">
    <source>
        <dbReference type="Proteomes" id="UP001430584"/>
    </source>
</evidence>
<dbReference type="Gene3D" id="3.40.50.1110">
    <property type="entry name" value="SGNH hydrolase"/>
    <property type="match status" value="1"/>
</dbReference>
<dbReference type="InterPro" id="IPR001087">
    <property type="entry name" value="GDSL"/>
</dbReference>
<comment type="caution">
    <text evidence="3">The sequence shown here is derived from an EMBL/GenBank/DDBJ whole genome shotgun (WGS) entry which is preliminary data.</text>
</comment>
<dbReference type="InterPro" id="IPR036514">
    <property type="entry name" value="SGNH_hydro_sf"/>
</dbReference>
<dbReference type="SUPFAM" id="SSF52266">
    <property type="entry name" value="SGNH hydrolase"/>
    <property type="match status" value="1"/>
</dbReference>
<feature type="transmembrane region" description="Helical" evidence="2">
    <location>
        <begin position="7"/>
        <end position="25"/>
    </location>
</feature>
<protein>
    <recommendedName>
        <fullName evidence="5">Lipase gdsl</fullName>
    </recommendedName>
</protein>
<dbReference type="Pfam" id="PF00657">
    <property type="entry name" value="Lipase_GDSL"/>
    <property type="match status" value="1"/>
</dbReference>
<dbReference type="Proteomes" id="UP001430584">
    <property type="component" value="Unassembled WGS sequence"/>
</dbReference>
<evidence type="ECO:0000256" key="2">
    <source>
        <dbReference type="SAM" id="Phobius"/>
    </source>
</evidence>
<keyword evidence="4" id="KW-1185">Reference proteome</keyword>
<keyword evidence="2" id="KW-0472">Membrane</keyword>
<feature type="region of interest" description="Disordered" evidence="1">
    <location>
        <begin position="397"/>
        <end position="416"/>
    </location>
</feature>
<proteinExistence type="predicted"/>
<evidence type="ECO:0008006" key="5">
    <source>
        <dbReference type="Google" id="ProtNLM"/>
    </source>
</evidence>
<sequence length="416" mass="46882">MRTITRFHVLVFFAVCTVVYIGWVLPSLQVQSRVQKAFSGSQRRLVVFGDSWSDVGTYHVDIPAKNPQHNISRPLWTQALCKELLCDDINNFARSSGASNFIESPDAVLDTDILANVTNQHPENHKFLADLKKQVQQWISFEKQSGLIVRRAQNKEWTVFTVFFGISDIWQYTFQDDKASDDDIKETIASLFAQLDVIAQHTQTRPHIVLPKVIDISFLPAFALQPLEFPDRQQSAVTLTEKWNNALERAAREWTGGYIHLLPTDKWLLKLIREQQMHKIGIADERGEGKGNPRFTEVRSPCVPLPRAGAQFPFDMDDASSNRTEPCEDESHYLFWSAFSSSPRSAVVGGLLTPCSRDGMHLSGRAHKLLAIEAADLVATNYTFNLNALRKHDLDREEAAHQAAVENEAGATEPSP</sequence>
<gene>
    <name evidence="3" type="ORF">SLS55_006377</name>
</gene>